<proteinExistence type="predicted"/>
<gene>
    <name evidence="1" type="ORF">BDR25DRAFT_347211</name>
</gene>
<evidence type="ECO:0000313" key="1">
    <source>
        <dbReference type="EMBL" id="KAF2463443.1"/>
    </source>
</evidence>
<keyword evidence="2" id="KW-1185">Reference proteome</keyword>
<reference evidence="1" key="1">
    <citation type="journal article" date="2020" name="Stud. Mycol.">
        <title>101 Dothideomycetes genomes: a test case for predicting lifestyles and emergence of pathogens.</title>
        <authorList>
            <person name="Haridas S."/>
            <person name="Albert R."/>
            <person name="Binder M."/>
            <person name="Bloem J."/>
            <person name="Labutti K."/>
            <person name="Salamov A."/>
            <person name="Andreopoulos B."/>
            <person name="Baker S."/>
            <person name="Barry K."/>
            <person name="Bills G."/>
            <person name="Bluhm B."/>
            <person name="Cannon C."/>
            <person name="Castanera R."/>
            <person name="Culley D."/>
            <person name="Daum C."/>
            <person name="Ezra D."/>
            <person name="Gonzalez J."/>
            <person name="Henrissat B."/>
            <person name="Kuo A."/>
            <person name="Liang C."/>
            <person name="Lipzen A."/>
            <person name="Lutzoni F."/>
            <person name="Magnuson J."/>
            <person name="Mondo S."/>
            <person name="Nolan M."/>
            <person name="Ohm R."/>
            <person name="Pangilinan J."/>
            <person name="Park H.-J."/>
            <person name="Ramirez L."/>
            <person name="Alfaro M."/>
            <person name="Sun H."/>
            <person name="Tritt A."/>
            <person name="Yoshinaga Y."/>
            <person name="Zwiers L.-H."/>
            <person name="Turgeon B."/>
            <person name="Goodwin S."/>
            <person name="Spatafora J."/>
            <person name="Crous P."/>
            <person name="Grigoriev I."/>
        </authorList>
    </citation>
    <scope>NUCLEOTIDE SEQUENCE</scope>
    <source>
        <strain evidence="1">ATCC 200398</strain>
    </source>
</reference>
<accession>A0ACB6Q906</accession>
<dbReference type="Proteomes" id="UP000799755">
    <property type="component" value="Unassembled WGS sequence"/>
</dbReference>
<name>A0ACB6Q906_9PLEO</name>
<sequence length="340" mass="36335">MTRCASTRCTFANMNTMTDMSTISAIQVLYCDDKGFSPAGMTLPSTIEAITTASGAMPTTQAATTTNPGSRQTFGGPTSTSAPSSSTSSSLLSTAAKTGISIGVTACALLVALIIILLCRRRRPKPTFYPQPPSQNPQFQPPMAPTPYQNTPPFSPPQFAAPAPLIIPQQGQQQGILAPDVSPIDEKAPPLVGVVRKEVPRSKDEFSSPTPPPPAQTPTTQRQLELHGSVPPPRHEVVNDGQVTNTVSTRGMELDGQPQSQPHYQQSAQGPWQYPQHAAGGQELDGNQTQRHELYHQQGVVGQELDGNQRHELPPHGQGYGYGNAYGQHNRGTYEIGSGH</sequence>
<evidence type="ECO:0000313" key="2">
    <source>
        <dbReference type="Proteomes" id="UP000799755"/>
    </source>
</evidence>
<dbReference type="EMBL" id="MU003550">
    <property type="protein sequence ID" value="KAF2463443.1"/>
    <property type="molecule type" value="Genomic_DNA"/>
</dbReference>
<organism evidence="1 2">
    <name type="scientific">Lindgomyces ingoldianus</name>
    <dbReference type="NCBI Taxonomy" id="673940"/>
    <lineage>
        <taxon>Eukaryota</taxon>
        <taxon>Fungi</taxon>
        <taxon>Dikarya</taxon>
        <taxon>Ascomycota</taxon>
        <taxon>Pezizomycotina</taxon>
        <taxon>Dothideomycetes</taxon>
        <taxon>Pleosporomycetidae</taxon>
        <taxon>Pleosporales</taxon>
        <taxon>Lindgomycetaceae</taxon>
        <taxon>Lindgomyces</taxon>
    </lineage>
</organism>
<comment type="caution">
    <text evidence="1">The sequence shown here is derived from an EMBL/GenBank/DDBJ whole genome shotgun (WGS) entry which is preliminary data.</text>
</comment>
<protein>
    <submittedName>
        <fullName evidence="1">Uncharacterized protein</fullName>
    </submittedName>
</protein>